<evidence type="ECO:0000313" key="3">
    <source>
        <dbReference type="EMBL" id="MBO2444012.1"/>
    </source>
</evidence>
<comment type="caution">
    <text evidence="3">The sequence shown here is derived from an EMBL/GenBank/DDBJ whole genome shotgun (WGS) entry which is preliminary data.</text>
</comment>
<proteinExistence type="inferred from homology"/>
<dbReference type="SUPFAM" id="SSF48264">
    <property type="entry name" value="Cytochrome P450"/>
    <property type="match status" value="1"/>
</dbReference>
<dbReference type="CDD" id="cd11037">
    <property type="entry name" value="CYP199A2-like"/>
    <property type="match status" value="1"/>
</dbReference>
<dbReference type="Gene3D" id="1.10.630.10">
    <property type="entry name" value="Cytochrome P450"/>
    <property type="match status" value="1"/>
</dbReference>
<dbReference type="InterPro" id="IPR017972">
    <property type="entry name" value="Cyt_P450_CS"/>
</dbReference>
<accession>A0ABS3RCQ0</accession>
<name>A0ABS3RCQ0_9ACTN</name>
<dbReference type="InterPro" id="IPR001128">
    <property type="entry name" value="Cyt_P450"/>
</dbReference>
<evidence type="ECO:0000256" key="1">
    <source>
        <dbReference type="ARBA" id="ARBA00010617"/>
    </source>
</evidence>
<dbReference type="Pfam" id="PF00067">
    <property type="entry name" value="p450"/>
    <property type="match status" value="1"/>
</dbReference>
<dbReference type="PANTHER" id="PTHR46696:SF1">
    <property type="entry name" value="CYTOCHROME P450 YJIB-RELATED"/>
    <property type="match status" value="1"/>
</dbReference>
<comment type="similarity">
    <text evidence="1 2">Belongs to the cytochrome P450 family.</text>
</comment>
<dbReference type="PROSITE" id="PS00086">
    <property type="entry name" value="CYTOCHROME_P450"/>
    <property type="match status" value="1"/>
</dbReference>
<keyword evidence="2" id="KW-0503">Monooxygenase</keyword>
<organism evidence="3 4">
    <name type="scientific">Actinomadura nitritigenes</name>
    <dbReference type="NCBI Taxonomy" id="134602"/>
    <lineage>
        <taxon>Bacteria</taxon>
        <taxon>Bacillati</taxon>
        <taxon>Actinomycetota</taxon>
        <taxon>Actinomycetes</taxon>
        <taxon>Streptosporangiales</taxon>
        <taxon>Thermomonosporaceae</taxon>
        <taxon>Actinomadura</taxon>
    </lineage>
</organism>
<keyword evidence="4" id="KW-1185">Reference proteome</keyword>
<keyword evidence="2" id="KW-0408">Iron</keyword>
<dbReference type="Proteomes" id="UP000666915">
    <property type="component" value="Unassembled WGS sequence"/>
</dbReference>
<reference evidence="3 4" key="1">
    <citation type="submission" date="2021-03" db="EMBL/GenBank/DDBJ databases">
        <authorList>
            <person name="Kanchanasin P."/>
            <person name="Saeng-In P."/>
            <person name="Phongsopitanun W."/>
            <person name="Yuki M."/>
            <person name="Kudo T."/>
            <person name="Ohkuma M."/>
            <person name="Tanasupawat S."/>
        </authorList>
    </citation>
    <scope>NUCLEOTIDE SEQUENCE [LARGE SCALE GENOMIC DNA]</scope>
    <source>
        <strain evidence="3 4">L46</strain>
    </source>
</reference>
<dbReference type="PANTHER" id="PTHR46696">
    <property type="entry name" value="P450, PUTATIVE (EUROFUNG)-RELATED"/>
    <property type="match status" value="1"/>
</dbReference>
<gene>
    <name evidence="3" type="ORF">J4557_41475</name>
</gene>
<keyword evidence="2" id="KW-0479">Metal-binding</keyword>
<dbReference type="InterPro" id="IPR036396">
    <property type="entry name" value="Cyt_P450_sf"/>
</dbReference>
<evidence type="ECO:0000313" key="4">
    <source>
        <dbReference type="Proteomes" id="UP000666915"/>
    </source>
</evidence>
<keyword evidence="2" id="KW-0560">Oxidoreductase</keyword>
<dbReference type="InterPro" id="IPR002397">
    <property type="entry name" value="Cyt_P450_B"/>
</dbReference>
<sequence>MCLPDVSSVASLGLQRPSRGEPMTDTALPVSDIDLFDDRVLVDPYPSYAALRDLGAVVRLPANDVHVLTRYDAIRGALGDWETFSSAGAIGFNPAVNEALAGTSLASDPPEHTRLRAALTAGLSPRALRGLKDGIDAKADALVADLVARGSFEAVDALARAFPLEIVADLIGFTGHVRAGMLRWGQAAMQVIGPMNRRTAESFPIAGELYAWCSGVTAGDLAPGSVGRGIFEAEARGDIPSGSAGHIIHQYLGAGVDTTIAAIGNIVALFAAHPEQLALVREDPSLVPAAFNEALRYWAPVHAWGRRATRDVEIDGVPIPAGAKVAILFGAGNRDPRHYADPDAFLVERNPVDHLSFGYGPHGCAGQGLARLEGHAVIRALARRVERLVTGPEVRVPSNITRSIDELPVLEVVPA</sequence>
<evidence type="ECO:0000256" key="2">
    <source>
        <dbReference type="RuleBase" id="RU000461"/>
    </source>
</evidence>
<dbReference type="PRINTS" id="PR00359">
    <property type="entry name" value="BP450"/>
</dbReference>
<protein>
    <submittedName>
        <fullName evidence="3">Cytochrome P450</fullName>
    </submittedName>
</protein>
<keyword evidence="2" id="KW-0349">Heme</keyword>
<dbReference type="EMBL" id="JAGEOK010000040">
    <property type="protein sequence ID" value="MBO2444012.1"/>
    <property type="molecule type" value="Genomic_DNA"/>
</dbReference>